<dbReference type="Proteomes" id="UP000729402">
    <property type="component" value="Unassembled WGS sequence"/>
</dbReference>
<evidence type="ECO:0000256" key="5">
    <source>
        <dbReference type="ARBA" id="ARBA00022737"/>
    </source>
</evidence>
<dbReference type="AlphaFoldDB" id="A0A8J5WG70"/>
<keyword evidence="2" id="KW-1003">Cell membrane</keyword>
<proteinExistence type="predicted"/>
<evidence type="ECO:0000259" key="8">
    <source>
        <dbReference type="Pfam" id="PF08263"/>
    </source>
</evidence>
<comment type="subcellular location">
    <subcellularLocation>
        <location evidence="1">Cell membrane</location>
    </subcellularLocation>
</comment>
<keyword evidence="4 7" id="KW-0732">Signal</keyword>
<evidence type="ECO:0000256" key="3">
    <source>
        <dbReference type="ARBA" id="ARBA00022614"/>
    </source>
</evidence>
<evidence type="ECO:0000256" key="2">
    <source>
        <dbReference type="ARBA" id="ARBA00022475"/>
    </source>
</evidence>
<dbReference type="InterPro" id="IPR013210">
    <property type="entry name" value="LRR_N_plant-typ"/>
</dbReference>
<name>A0A8J5WG70_ZIZPA</name>
<feature type="signal peptide" evidence="7">
    <location>
        <begin position="1"/>
        <end position="29"/>
    </location>
</feature>
<dbReference type="InterPro" id="IPR001611">
    <property type="entry name" value="Leu-rich_rpt"/>
</dbReference>
<evidence type="ECO:0000313" key="10">
    <source>
        <dbReference type="Proteomes" id="UP000729402"/>
    </source>
</evidence>
<dbReference type="PANTHER" id="PTHR48054:SF30">
    <property type="entry name" value="LEUCINE-RICH REPEAT PROTEIN KINASE FAMILY PROTEIN"/>
    <property type="match status" value="1"/>
</dbReference>
<evidence type="ECO:0000256" key="4">
    <source>
        <dbReference type="ARBA" id="ARBA00022729"/>
    </source>
</evidence>
<keyword evidence="3" id="KW-0433">Leucine-rich repeat</keyword>
<keyword evidence="6" id="KW-0472">Membrane</keyword>
<dbReference type="PANTHER" id="PTHR48054">
    <property type="entry name" value="RECEPTOR KINASE-LIKE PROTEIN XA21"/>
    <property type="match status" value="1"/>
</dbReference>
<protein>
    <recommendedName>
        <fullName evidence="8">Leucine-rich repeat-containing N-terminal plant-type domain-containing protein</fullName>
    </recommendedName>
</protein>
<feature type="domain" description="Leucine-rich repeat-containing N-terminal plant-type" evidence="8">
    <location>
        <begin position="58"/>
        <end position="80"/>
    </location>
</feature>
<keyword evidence="10" id="KW-1185">Reference proteome</keyword>
<dbReference type="Pfam" id="PF13855">
    <property type="entry name" value="LRR_8"/>
    <property type="match status" value="1"/>
</dbReference>
<gene>
    <name evidence="9" type="ORF">GUJ93_ZPchr0011g28638</name>
</gene>
<dbReference type="InterPro" id="IPR052592">
    <property type="entry name" value="LRR-RLK"/>
</dbReference>
<comment type="caution">
    <text evidence="9">The sequence shown here is derived from an EMBL/GenBank/DDBJ whole genome shotgun (WGS) entry which is preliminary data.</text>
</comment>
<dbReference type="Pfam" id="PF00560">
    <property type="entry name" value="LRR_1"/>
    <property type="match status" value="4"/>
</dbReference>
<dbReference type="GO" id="GO:0005886">
    <property type="term" value="C:plasma membrane"/>
    <property type="evidence" value="ECO:0007669"/>
    <property type="project" value="UniProtKB-SubCell"/>
</dbReference>
<organism evidence="9 10">
    <name type="scientific">Zizania palustris</name>
    <name type="common">Northern wild rice</name>
    <dbReference type="NCBI Taxonomy" id="103762"/>
    <lineage>
        <taxon>Eukaryota</taxon>
        <taxon>Viridiplantae</taxon>
        <taxon>Streptophyta</taxon>
        <taxon>Embryophyta</taxon>
        <taxon>Tracheophyta</taxon>
        <taxon>Spermatophyta</taxon>
        <taxon>Magnoliopsida</taxon>
        <taxon>Liliopsida</taxon>
        <taxon>Poales</taxon>
        <taxon>Poaceae</taxon>
        <taxon>BOP clade</taxon>
        <taxon>Oryzoideae</taxon>
        <taxon>Oryzeae</taxon>
        <taxon>Zizaniinae</taxon>
        <taxon>Zizania</taxon>
    </lineage>
</organism>
<evidence type="ECO:0000256" key="1">
    <source>
        <dbReference type="ARBA" id="ARBA00004236"/>
    </source>
</evidence>
<evidence type="ECO:0000256" key="6">
    <source>
        <dbReference type="ARBA" id="ARBA00023136"/>
    </source>
</evidence>
<dbReference type="Pfam" id="PF08263">
    <property type="entry name" value="LRRNT_2"/>
    <property type="match status" value="1"/>
</dbReference>
<evidence type="ECO:0000313" key="9">
    <source>
        <dbReference type="EMBL" id="KAG8089540.1"/>
    </source>
</evidence>
<dbReference type="OrthoDB" id="630633at2759"/>
<evidence type="ECO:0000256" key="7">
    <source>
        <dbReference type="SAM" id="SignalP"/>
    </source>
</evidence>
<dbReference type="FunFam" id="3.80.10.10:FF:000299">
    <property type="entry name" value="Piriformospora indica-insensitive protein 2"/>
    <property type="match status" value="1"/>
</dbReference>
<reference evidence="9" key="1">
    <citation type="journal article" date="2021" name="bioRxiv">
        <title>Whole Genome Assembly and Annotation of Northern Wild Rice, Zizania palustris L., Supports a Whole Genome Duplication in the Zizania Genus.</title>
        <authorList>
            <person name="Haas M."/>
            <person name="Kono T."/>
            <person name="Macchietto M."/>
            <person name="Millas R."/>
            <person name="McGilp L."/>
            <person name="Shao M."/>
            <person name="Duquette J."/>
            <person name="Hirsch C.N."/>
            <person name="Kimball J."/>
        </authorList>
    </citation>
    <scope>NUCLEOTIDE SEQUENCE</scope>
    <source>
        <tissue evidence="9">Fresh leaf tissue</tissue>
    </source>
</reference>
<reference evidence="9" key="2">
    <citation type="submission" date="2021-02" db="EMBL/GenBank/DDBJ databases">
        <authorList>
            <person name="Kimball J.A."/>
            <person name="Haas M.W."/>
            <person name="Macchietto M."/>
            <person name="Kono T."/>
            <person name="Duquette J."/>
            <person name="Shao M."/>
        </authorList>
    </citation>
    <scope>NUCLEOTIDE SEQUENCE</scope>
    <source>
        <tissue evidence="9">Fresh leaf tissue</tissue>
    </source>
</reference>
<accession>A0A8J5WG70</accession>
<feature type="chain" id="PRO_5035317953" description="Leucine-rich repeat-containing N-terminal plant-type domain-containing protein" evidence="7">
    <location>
        <begin position="30"/>
        <end position="528"/>
    </location>
</feature>
<sequence length="528" mass="56805">MEVTSWRRAAARGLCCCSALVLGVSMAAATTMQSPGQLSKAQESIMRDILSSASTAMASPVTYNWSTSSNPCQWSGVHCSPAASTSTAVCHQALAPDMALQCHVLASICRLDTLQSLNLEELLHRSAGQFSPCPMKAGLQELDLSSNNLSGHIGNFSGFHKLEVIDLPCPNNHGSSLQELVFSGNNSVVTFRWVCSGWKSYSVDLCKNSLAGDVPDNFLSFPKLKILLMSGNSLTGEIPRSLLNVSTLFKFAANQNNLSGSVPQGITKNIRMAHSGSFSQSLYSIRLGGNLLSGSIPESIGNVIGLLHLVLDGNNLAGSIPWQLSKCKKLELIDLSSNQLQGHVPSELGNLEQLVALKLHTNNLSGELVHRRTTFQSYHSVTEALLLGFAWQQAQRCNSIVDQLAEVSDHPRLGNNELTGASPTSIGALLQLELLDLSQNNLSGQVPTSVASMKSLMWLLLSDNHLSGLLPELPKWVFVNVTGNPGLIQGTEDDNTSDNMKGSQDDFRSAEWVTAVLYLASSSSMRWV</sequence>
<keyword evidence="5" id="KW-0677">Repeat</keyword>
<dbReference type="EMBL" id="JAAALK010000081">
    <property type="protein sequence ID" value="KAG8089540.1"/>
    <property type="molecule type" value="Genomic_DNA"/>
</dbReference>